<dbReference type="AlphaFoldDB" id="A0A150WFD2"/>
<dbReference type="Proteomes" id="UP000075391">
    <property type="component" value="Unassembled WGS sequence"/>
</dbReference>
<evidence type="ECO:0000313" key="2">
    <source>
        <dbReference type="Proteomes" id="UP000075391"/>
    </source>
</evidence>
<evidence type="ECO:0008006" key="3">
    <source>
        <dbReference type="Google" id="ProtNLM"/>
    </source>
</evidence>
<proteinExistence type="predicted"/>
<organism evidence="1 2">
    <name type="scientific">Bdellovibrio bacteriovorus</name>
    <dbReference type="NCBI Taxonomy" id="959"/>
    <lineage>
        <taxon>Bacteria</taxon>
        <taxon>Pseudomonadati</taxon>
        <taxon>Bdellovibrionota</taxon>
        <taxon>Bdellovibrionia</taxon>
        <taxon>Bdellovibrionales</taxon>
        <taxon>Pseudobdellovibrionaceae</taxon>
        <taxon>Bdellovibrio</taxon>
    </lineage>
</organism>
<accession>A0A150WFD2</accession>
<name>A0A150WFD2_BDEBC</name>
<sequence length="107" mass="12469">MFSQEIEPGILVKELSLEELTQILESHFNKAFENQADAAVTPEISEEAKAQIKQRRIQDSRYRLRLGIFVNGEIAGWHYGYSTDAETYYMQNCYFWNSFARTFSFPG</sequence>
<gene>
    <name evidence="1" type="ORF">AZI85_06360</name>
</gene>
<evidence type="ECO:0000313" key="1">
    <source>
        <dbReference type="EMBL" id="KYG61837.1"/>
    </source>
</evidence>
<dbReference type="OrthoDB" id="9342569at2"/>
<dbReference type="RefSeq" id="WP_063243985.1">
    <property type="nucleotide sequence ID" value="NZ_LUKF01000016.1"/>
</dbReference>
<dbReference type="EMBL" id="LUKF01000016">
    <property type="protein sequence ID" value="KYG61837.1"/>
    <property type="molecule type" value="Genomic_DNA"/>
</dbReference>
<reference evidence="1 2" key="1">
    <citation type="submission" date="2016-03" db="EMBL/GenBank/DDBJ databases">
        <authorList>
            <person name="Ploux O."/>
        </authorList>
    </citation>
    <scope>NUCLEOTIDE SEQUENCE [LARGE SCALE GENOMIC DNA]</scope>
    <source>
        <strain evidence="1 2">BER2</strain>
    </source>
</reference>
<comment type="caution">
    <text evidence="1">The sequence shown here is derived from an EMBL/GenBank/DDBJ whole genome shotgun (WGS) entry which is preliminary data.</text>
</comment>
<protein>
    <recommendedName>
        <fullName evidence="3">Acetyltransferase</fullName>
    </recommendedName>
</protein>